<reference evidence="9 10" key="1">
    <citation type="submission" date="2011-11" db="EMBL/GenBank/DDBJ databases">
        <title>Complete sequence of Spirochaeta sp. grapes.</title>
        <authorList>
            <consortium name="US DOE Joint Genome Institute"/>
            <person name="Lucas S."/>
            <person name="Han J."/>
            <person name="Lapidus A."/>
            <person name="Cheng J.-F."/>
            <person name="Goodwin L."/>
            <person name="Pitluck S."/>
            <person name="Peters L."/>
            <person name="Ovchinnikova G."/>
            <person name="Munk A.C."/>
            <person name="Detter J.C."/>
            <person name="Han C."/>
            <person name="Tapia R."/>
            <person name="Land M."/>
            <person name="Hauser L."/>
            <person name="Kyrpides N."/>
            <person name="Ivanova N."/>
            <person name="Pagani I."/>
            <person name="Ritalahtilisa K."/>
            <person name="Loeffler F."/>
            <person name="Woyke T."/>
        </authorList>
    </citation>
    <scope>NUCLEOTIDE SEQUENCE [LARGE SCALE GENOMIC DNA]</scope>
    <source>
        <strain evidence="10">ATCC BAA-1885 / DSM 22778 / Grapes</strain>
    </source>
</reference>
<dbReference type="Gene3D" id="2.115.10.20">
    <property type="entry name" value="Glycosyl hydrolase domain, family 43"/>
    <property type="match status" value="1"/>
</dbReference>
<evidence type="ECO:0000256" key="3">
    <source>
        <dbReference type="ARBA" id="ARBA00023295"/>
    </source>
</evidence>
<feature type="compositionally biased region" description="Polar residues" evidence="7">
    <location>
        <begin position="488"/>
        <end position="509"/>
    </location>
</feature>
<dbReference type="Proteomes" id="UP000005632">
    <property type="component" value="Chromosome"/>
</dbReference>
<proteinExistence type="inferred from homology"/>
<dbReference type="OrthoDB" id="9801455at2"/>
<dbReference type="CDD" id="cd18617">
    <property type="entry name" value="GH43_XynB-like"/>
    <property type="match status" value="1"/>
</dbReference>
<sequence>MFNNPILPGFNPDPSICKANGKYYIVVSTFEYFPGLPIYSSDNLITWEFCCFALTKKEHLDLSTSKNSAGLYAPTIRYHDNQFYIVCTNKATIGNFLITTKNILGPWSEPISIGTKGIDPSLFWDDDGSCFYCSTGSEGNVRGIIGYYLDVQTGKALSTPRLISRGNGGHSVEGPHIFKKEGYYYLLTAEGGTEYNHHETIARSTSLTGPYEGPTKSTILSQVGEKENPVQATGHVDMFQDEDNNWYAVFLGIRKFGKALLHNLGRETFMEKVSWSSAGWPVIGSDGITKIISDTRNQVLTIPFDAQFDAHPWQYLRYKRENYFRIAKETLIVDDHGDRNKKIPALLCYRQTAFSQVFSVSVDTEKSQAEYYGVTAFYNSDYHYDLVISDRTIVLAYTIHGLTAIQCKTPISGNRMHLEIMTDRESYSFFCNDTLVGRLPIAGLCTETTMYMTFTGTLFGLFSYNGKAVFIDGLTIKTLEGNKEKSQDNPSQPNFRTLSTKTLTRSGSN</sequence>
<keyword evidence="10" id="KW-1185">Reference proteome</keyword>
<dbReference type="Gene3D" id="2.60.120.200">
    <property type="match status" value="1"/>
</dbReference>
<dbReference type="EMBL" id="CP003155">
    <property type="protein sequence ID" value="AEV29600.1"/>
    <property type="molecule type" value="Genomic_DNA"/>
</dbReference>
<evidence type="ECO:0000259" key="8">
    <source>
        <dbReference type="Pfam" id="PF17851"/>
    </source>
</evidence>
<evidence type="ECO:0000256" key="1">
    <source>
        <dbReference type="ARBA" id="ARBA00009865"/>
    </source>
</evidence>
<evidence type="ECO:0000256" key="6">
    <source>
        <dbReference type="RuleBase" id="RU361187"/>
    </source>
</evidence>
<dbReference type="GO" id="GO:0005975">
    <property type="term" value="P:carbohydrate metabolic process"/>
    <property type="evidence" value="ECO:0007669"/>
    <property type="project" value="InterPro"/>
</dbReference>
<dbReference type="AlphaFoldDB" id="G8QY35"/>
<organism evidence="9 10">
    <name type="scientific">Sphaerochaeta pleomorpha (strain ATCC BAA-1885 / DSM 22778 / Grapes)</name>
    <dbReference type="NCBI Taxonomy" id="158190"/>
    <lineage>
        <taxon>Bacteria</taxon>
        <taxon>Pseudomonadati</taxon>
        <taxon>Spirochaetota</taxon>
        <taxon>Spirochaetia</taxon>
        <taxon>Spirochaetales</taxon>
        <taxon>Sphaerochaetaceae</taxon>
        <taxon>Sphaerochaeta</taxon>
    </lineage>
</organism>
<dbReference type="KEGG" id="sgp:SpiGrapes_1804"/>
<feature type="active site" description="Proton donor" evidence="4">
    <location>
        <position position="173"/>
    </location>
</feature>
<dbReference type="PANTHER" id="PTHR42812:SF12">
    <property type="entry name" value="BETA-XYLOSIDASE-RELATED"/>
    <property type="match status" value="1"/>
</dbReference>
<evidence type="ECO:0000256" key="4">
    <source>
        <dbReference type="PIRSR" id="PIRSR606710-1"/>
    </source>
</evidence>
<dbReference type="RefSeq" id="WP_014270443.1">
    <property type="nucleotide sequence ID" value="NC_016633.1"/>
</dbReference>
<dbReference type="STRING" id="158190.SpiGrapes_1804"/>
<feature type="active site" description="Proton acceptor" evidence="4">
    <location>
        <position position="13"/>
    </location>
</feature>
<dbReference type="SUPFAM" id="SSF49899">
    <property type="entry name" value="Concanavalin A-like lectins/glucanases"/>
    <property type="match status" value="1"/>
</dbReference>
<dbReference type="PANTHER" id="PTHR42812">
    <property type="entry name" value="BETA-XYLOSIDASE"/>
    <property type="match status" value="1"/>
</dbReference>
<keyword evidence="3 6" id="KW-0326">Glycosidase</keyword>
<dbReference type="InterPro" id="IPR023296">
    <property type="entry name" value="Glyco_hydro_beta-prop_sf"/>
</dbReference>
<dbReference type="HOGENOM" id="CLU_016508_2_0_12"/>
<evidence type="ECO:0000256" key="7">
    <source>
        <dbReference type="SAM" id="MobiDB-lite"/>
    </source>
</evidence>
<evidence type="ECO:0000313" key="9">
    <source>
        <dbReference type="EMBL" id="AEV29600.1"/>
    </source>
</evidence>
<dbReference type="InterPro" id="IPR041542">
    <property type="entry name" value="GH43_C2"/>
</dbReference>
<accession>G8QY35</accession>
<feature type="domain" description="Beta-xylosidase C-terminal Concanavalin A-like" evidence="8">
    <location>
        <begin position="311"/>
        <end position="466"/>
    </location>
</feature>
<gene>
    <name evidence="9" type="ordered locus">SpiGrapes_1804</name>
</gene>
<dbReference type="eggNOG" id="COG3507">
    <property type="taxonomic scope" value="Bacteria"/>
</dbReference>
<keyword evidence="2 6" id="KW-0378">Hydrolase</keyword>
<dbReference type="InterPro" id="IPR013320">
    <property type="entry name" value="ConA-like_dom_sf"/>
</dbReference>
<dbReference type="InterPro" id="IPR051795">
    <property type="entry name" value="Glycosyl_Hydrlase_43"/>
</dbReference>
<protein>
    <submittedName>
        <fullName evidence="9">Beta-xylosidase</fullName>
    </submittedName>
</protein>
<feature type="site" description="Important for catalytic activity, responsible for pKa modulation of the active site Glu and correct orientation of both the proton donor and substrate" evidence="5">
    <location>
        <position position="119"/>
    </location>
</feature>
<dbReference type="Pfam" id="PF17851">
    <property type="entry name" value="GH43_C2"/>
    <property type="match status" value="1"/>
</dbReference>
<comment type="similarity">
    <text evidence="1 6">Belongs to the glycosyl hydrolase 43 family.</text>
</comment>
<dbReference type="SUPFAM" id="SSF75005">
    <property type="entry name" value="Arabinanase/levansucrase/invertase"/>
    <property type="match status" value="1"/>
</dbReference>
<feature type="region of interest" description="Disordered" evidence="7">
    <location>
        <begin position="482"/>
        <end position="509"/>
    </location>
</feature>
<evidence type="ECO:0000256" key="2">
    <source>
        <dbReference type="ARBA" id="ARBA00022801"/>
    </source>
</evidence>
<name>G8QY35_SPHPG</name>
<evidence type="ECO:0000313" key="10">
    <source>
        <dbReference type="Proteomes" id="UP000005632"/>
    </source>
</evidence>
<evidence type="ECO:0000256" key="5">
    <source>
        <dbReference type="PIRSR" id="PIRSR606710-2"/>
    </source>
</evidence>
<dbReference type="GO" id="GO:0004553">
    <property type="term" value="F:hydrolase activity, hydrolyzing O-glycosyl compounds"/>
    <property type="evidence" value="ECO:0007669"/>
    <property type="project" value="InterPro"/>
</dbReference>
<dbReference type="Pfam" id="PF04616">
    <property type="entry name" value="Glyco_hydro_43"/>
    <property type="match status" value="1"/>
</dbReference>
<dbReference type="InterPro" id="IPR006710">
    <property type="entry name" value="Glyco_hydro_43"/>
</dbReference>